<evidence type="ECO:0000256" key="1">
    <source>
        <dbReference type="SAM" id="MobiDB-lite"/>
    </source>
</evidence>
<dbReference type="RefSeq" id="XP_013269540.1">
    <property type="nucleotide sequence ID" value="XM_013414086.1"/>
</dbReference>
<reference evidence="3 4" key="1">
    <citation type="submission" date="2015-01" db="EMBL/GenBank/DDBJ databases">
        <title>The Genome Sequence of Rhinocladiella mackenzie CBS 650.93.</title>
        <authorList>
            <consortium name="The Broad Institute Genomics Platform"/>
            <person name="Cuomo C."/>
            <person name="de Hoog S."/>
            <person name="Gorbushina A."/>
            <person name="Stielow B."/>
            <person name="Teixiera M."/>
            <person name="Abouelleil A."/>
            <person name="Chapman S.B."/>
            <person name="Priest M."/>
            <person name="Young S.K."/>
            <person name="Wortman J."/>
            <person name="Nusbaum C."/>
            <person name="Birren B."/>
        </authorList>
    </citation>
    <scope>NUCLEOTIDE SEQUENCE [LARGE SCALE GENOMIC DNA]</scope>
    <source>
        <strain evidence="3 4">CBS 650.93</strain>
    </source>
</reference>
<evidence type="ECO:0000256" key="2">
    <source>
        <dbReference type="SAM" id="SignalP"/>
    </source>
</evidence>
<dbReference type="GeneID" id="25296416"/>
<dbReference type="OrthoDB" id="3562634at2759"/>
<dbReference type="VEuPathDB" id="FungiDB:Z518_08345"/>
<feature type="chain" id="PRO_5002260424" description="Extracellular membrane protein CFEM domain-containing protein" evidence="2">
    <location>
        <begin position="26"/>
        <end position="174"/>
    </location>
</feature>
<organism evidence="3 4">
    <name type="scientific">Rhinocladiella mackenziei CBS 650.93</name>
    <dbReference type="NCBI Taxonomy" id="1442369"/>
    <lineage>
        <taxon>Eukaryota</taxon>
        <taxon>Fungi</taxon>
        <taxon>Dikarya</taxon>
        <taxon>Ascomycota</taxon>
        <taxon>Pezizomycotina</taxon>
        <taxon>Eurotiomycetes</taxon>
        <taxon>Chaetothyriomycetidae</taxon>
        <taxon>Chaetothyriales</taxon>
        <taxon>Herpotrichiellaceae</taxon>
        <taxon>Rhinocladiella</taxon>
    </lineage>
</organism>
<feature type="compositionally biased region" description="Polar residues" evidence="1">
    <location>
        <begin position="110"/>
        <end position="119"/>
    </location>
</feature>
<name>A0A0D2I9A1_9EURO</name>
<evidence type="ECO:0008006" key="5">
    <source>
        <dbReference type="Google" id="ProtNLM"/>
    </source>
</evidence>
<protein>
    <recommendedName>
        <fullName evidence="5">Extracellular membrane protein CFEM domain-containing protein</fullName>
    </recommendedName>
</protein>
<dbReference type="Proteomes" id="UP000053617">
    <property type="component" value="Unassembled WGS sequence"/>
</dbReference>
<evidence type="ECO:0000313" key="3">
    <source>
        <dbReference type="EMBL" id="KIX02404.1"/>
    </source>
</evidence>
<feature type="region of interest" description="Disordered" evidence="1">
    <location>
        <begin position="110"/>
        <end position="135"/>
    </location>
</feature>
<feature type="compositionally biased region" description="Low complexity" evidence="1">
    <location>
        <begin position="120"/>
        <end position="135"/>
    </location>
</feature>
<dbReference type="EMBL" id="KN847480">
    <property type="protein sequence ID" value="KIX02404.1"/>
    <property type="molecule type" value="Genomic_DNA"/>
</dbReference>
<evidence type="ECO:0000313" key="4">
    <source>
        <dbReference type="Proteomes" id="UP000053617"/>
    </source>
</evidence>
<feature type="signal peptide" evidence="2">
    <location>
        <begin position="1"/>
        <end position="25"/>
    </location>
</feature>
<gene>
    <name evidence="3" type="ORF">Z518_08345</name>
</gene>
<accession>A0A0D2I9A1</accession>
<dbReference type="HOGENOM" id="CLU_114602_1_0_1"/>
<dbReference type="AlphaFoldDB" id="A0A0D2I9A1"/>
<keyword evidence="2" id="KW-0732">Signal</keyword>
<proteinExistence type="predicted"/>
<keyword evidence="4" id="KW-1185">Reference proteome</keyword>
<sequence>MHSTSTLYLIPLLLATLLQPILTQAQDSTQYGECVSSCLSTNPIASACDGTETGEALDQCTCASFSPSGDPLISCVQQCPEDQQLAYAESLPSLCNQVLFPNLDLGSSPDPTAVNTAAPASTGLGESSSSSATTTVNGAAATHSAAGDNGAVALGASAGGLGYLAYALGVVALW</sequence>